<dbReference type="PANTHER" id="PTHR19303">
    <property type="entry name" value="TRANSPOSON"/>
    <property type="match status" value="1"/>
</dbReference>
<protein>
    <submittedName>
        <fullName evidence="2">DDE superfamily endonuclease</fullName>
    </submittedName>
</protein>
<dbReference type="Pfam" id="PF03184">
    <property type="entry name" value="DDE_1"/>
    <property type="match status" value="1"/>
</dbReference>
<evidence type="ECO:0000259" key="1">
    <source>
        <dbReference type="Pfam" id="PF03184"/>
    </source>
</evidence>
<reference evidence="2" key="1">
    <citation type="journal article" date="2021" name="Sci. Rep.">
        <title>Diploid genomic architecture of Nitzschia inconspicua, an elite biomass production diatom.</title>
        <authorList>
            <person name="Oliver A."/>
            <person name="Podell S."/>
            <person name="Pinowska A."/>
            <person name="Traller J.C."/>
            <person name="Smith S.R."/>
            <person name="McClure R."/>
            <person name="Beliaev A."/>
            <person name="Bohutskyi P."/>
            <person name="Hill E.A."/>
            <person name="Rabines A."/>
            <person name="Zheng H."/>
            <person name="Allen L.Z."/>
            <person name="Kuo A."/>
            <person name="Grigoriev I.V."/>
            <person name="Allen A.E."/>
            <person name="Hazlebeck D."/>
            <person name="Allen E.E."/>
        </authorList>
    </citation>
    <scope>NUCLEOTIDE SEQUENCE</scope>
    <source>
        <strain evidence="2">Hildebrandi</strain>
    </source>
</reference>
<dbReference type="InterPro" id="IPR050863">
    <property type="entry name" value="CenT-Element_Derived"/>
</dbReference>
<gene>
    <name evidence="2" type="ORF">IV203_030201</name>
</gene>
<sequence length="231" mass="25981">MAQDPPQQAIDQAREWLEEIRPFIRVPDLAQIHIINMDQTPLPFSLASQSTLEMRGTRSVTIRQSGNNKTRATASLAVAADGSKLKPMIIFKGEPRGTIATRELPVSQYANQLALCCQPAAWQDNENMLICHYSDTVKAKLDSIGVQLKLIPKGCTSVVQPIDVGVNKPFKDRIKYLWWAWMIGFGEDGGNIPTPSREDVQHWVVEAWNSIGVHIIQNAWRKTDLSYFPEE</sequence>
<dbReference type="EMBL" id="JAGRRH010000007">
    <property type="protein sequence ID" value="KAG7367530.1"/>
    <property type="molecule type" value="Genomic_DNA"/>
</dbReference>
<feature type="domain" description="DDE-1" evidence="1">
    <location>
        <begin position="131"/>
        <end position="220"/>
    </location>
</feature>
<accession>A0A9K3LTA0</accession>
<evidence type="ECO:0000313" key="2">
    <source>
        <dbReference type="EMBL" id="KAG7367530.1"/>
    </source>
</evidence>
<dbReference type="GO" id="GO:0005634">
    <property type="term" value="C:nucleus"/>
    <property type="evidence" value="ECO:0007669"/>
    <property type="project" value="TreeGrafter"/>
</dbReference>
<dbReference type="PANTHER" id="PTHR19303:SF57">
    <property type="entry name" value="HTH CENPB-TYPE DOMAIN-CONTAINING PROTEIN"/>
    <property type="match status" value="1"/>
</dbReference>
<reference evidence="2" key="2">
    <citation type="submission" date="2021-04" db="EMBL/GenBank/DDBJ databases">
        <authorList>
            <person name="Podell S."/>
        </authorList>
    </citation>
    <scope>NUCLEOTIDE SEQUENCE</scope>
    <source>
        <strain evidence="2">Hildebrandi</strain>
    </source>
</reference>
<keyword evidence="2" id="KW-0378">Hydrolase</keyword>
<evidence type="ECO:0000313" key="3">
    <source>
        <dbReference type="Proteomes" id="UP000693970"/>
    </source>
</evidence>
<dbReference type="GO" id="GO:0004519">
    <property type="term" value="F:endonuclease activity"/>
    <property type="evidence" value="ECO:0007669"/>
    <property type="project" value="UniProtKB-KW"/>
</dbReference>
<dbReference type="AlphaFoldDB" id="A0A9K3LTA0"/>
<keyword evidence="2" id="KW-0255">Endonuclease</keyword>
<keyword evidence="3" id="KW-1185">Reference proteome</keyword>
<dbReference type="InterPro" id="IPR004875">
    <property type="entry name" value="DDE_SF_endonuclease_dom"/>
</dbReference>
<name>A0A9K3LTA0_9STRA</name>
<proteinExistence type="predicted"/>
<dbReference type="GO" id="GO:0003677">
    <property type="term" value="F:DNA binding"/>
    <property type="evidence" value="ECO:0007669"/>
    <property type="project" value="TreeGrafter"/>
</dbReference>
<keyword evidence="2" id="KW-0540">Nuclease</keyword>
<dbReference type="OrthoDB" id="78941at2759"/>
<comment type="caution">
    <text evidence="2">The sequence shown here is derived from an EMBL/GenBank/DDBJ whole genome shotgun (WGS) entry which is preliminary data.</text>
</comment>
<dbReference type="Proteomes" id="UP000693970">
    <property type="component" value="Unassembled WGS sequence"/>
</dbReference>
<organism evidence="2 3">
    <name type="scientific">Nitzschia inconspicua</name>
    <dbReference type="NCBI Taxonomy" id="303405"/>
    <lineage>
        <taxon>Eukaryota</taxon>
        <taxon>Sar</taxon>
        <taxon>Stramenopiles</taxon>
        <taxon>Ochrophyta</taxon>
        <taxon>Bacillariophyta</taxon>
        <taxon>Bacillariophyceae</taxon>
        <taxon>Bacillariophycidae</taxon>
        <taxon>Bacillariales</taxon>
        <taxon>Bacillariaceae</taxon>
        <taxon>Nitzschia</taxon>
    </lineage>
</organism>